<evidence type="ECO:0000313" key="2">
    <source>
        <dbReference type="EMBL" id="BBI99864.1"/>
    </source>
</evidence>
<organism evidence="2 3">
    <name type="scientific">Ferrigenium kumadai</name>
    <dbReference type="NCBI Taxonomy" id="1682490"/>
    <lineage>
        <taxon>Bacteria</taxon>
        <taxon>Pseudomonadati</taxon>
        <taxon>Pseudomonadota</taxon>
        <taxon>Betaproteobacteria</taxon>
        <taxon>Nitrosomonadales</taxon>
        <taxon>Gallionellaceae</taxon>
        <taxon>Ferrigenium</taxon>
    </lineage>
</organism>
<dbReference type="Pfam" id="PF07332">
    <property type="entry name" value="Phage_holin_3_6"/>
    <property type="match status" value="1"/>
</dbReference>
<dbReference type="KEGG" id="fku:FGKAn22_15570"/>
<keyword evidence="1" id="KW-0812">Transmembrane</keyword>
<dbReference type="RefSeq" id="WP_212785126.1">
    <property type="nucleotide sequence ID" value="NZ_AP019536.1"/>
</dbReference>
<evidence type="ECO:0000313" key="3">
    <source>
        <dbReference type="Proteomes" id="UP001319121"/>
    </source>
</evidence>
<dbReference type="EMBL" id="AP019536">
    <property type="protein sequence ID" value="BBI99864.1"/>
    <property type="molecule type" value="Genomic_DNA"/>
</dbReference>
<feature type="transmembrane region" description="Helical" evidence="1">
    <location>
        <begin position="77"/>
        <end position="97"/>
    </location>
</feature>
<accession>A0AAN1T1Q7</accession>
<feature type="transmembrane region" description="Helical" evidence="1">
    <location>
        <begin position="45"/>
        <end position="71"/>
    </location>
</feature>
<dbReference type="Proteomes" id="UP001319121">
    <property type="component" value="Chromosome"/>
</dbReference>
<gene>
    <name evidence="2" type="ORF">FGKAn22_15570</name>
</gene>
<keyword evidence="1" id="KW-1133">Transmembrane helix</keyword>
<keyword evidence="3" id="KW-1185">Reference proteome</keyword>
<proteinExistence type="predicted"/>
<reference evidence="2 3" key="1">
    <citation type="submission" date="2019-03" db="EMBL/GenBank/DDBJ databases">
        <title>Complete genome sequence of Ferrigenium kumadai strain An22, a microaerophilic iron-oxidizing bacterium isolated from a paddy field soil.</title>
        <authorList>
            <person name="Watanabe T."/>
            <person name="Asakawa S."/>
        </authorList>
    </citation>
    <scope>NUCLEOTIDE SEQUENCE [LARGE SCALE GENOMIC DNA]</scope>
    <source>
        <strain evidence="2 3">An22</strain>
    </source>
</reference>
<evidence type="ECO:0000256" key="1">
    <source>
        <dbReference type="SAM" id="Phobius"/>
    </source>
</evidence>
<sequence length="127" mass="13925">MQETGAGLLGSAKRLLCTLTSIVSTRLELLANELQEERLRLTQMLFFALAALFCFGMGILLLTVFIVVLFWDDHRLAVVGGLTVLFFASGTVMAMLLRSRAKAKPKLFSASLSELAKDRAHLGANHE</sequence>
<name>A0AAN1T1Q7_9PROT</name>
<dbReference type="AlphaFoldDB" id="A0AAN1T1Q7"/>
<protein>
    <recommendedName>
        <fullName evidence="4">Phage holin family protein</fullName>
    </recommendedName>
</protein>
<dbReference type="InterPro" id="IPR009937">
    <property type="entry name" value="Phage_holin_3_6"/>
</dbReference>
<keyword evidence="1" id="KW-0472">Membrane</keyword>
<evidence type="ECO:0008006" key="4">
    <source>
        <dbReference type="Google" id="ProtNLM"/>
    </source>
</evidence>